<evidence type="ECO:0000256" key="1">
    <source>
        <dbReference type="SAM" id="Phobius"/>
    </source>
</evidence>
<gene>
    <name evidence="2" type="ORF">GCM10023184_24480</name>
</gene>
<protein>
    <recommendedName>
        <fullName evidence="4">ABC transporter permease</fullName>
    </recommendedName>
</protein>
<comment type="caution">
    <text evidence="2">The sequence shown here is derived from an EMBL/GenBank/DDBJ whole genome shotgun (WGS) entry which is preliminary data.</text>
</comment>
<keyword evidence="3" id="KW-1185">Reference proteome</keyword>
<evidence type="ECO:0000313" key="2">
    <source>
        <dbReference type="EMBL" id="GAA4332126.1"/>
    </source>
</evidence>
<feature type="transmembrane region" description="Helical" evidence="1">
    <location>
        <begin position="97"/>
        <end position="124"/>
    </location>
</feature>
<feature type="transmembrane region" description="Helical" evidence="1">
    <location>
        <begin position="53"/>
        <end position="77"/>
    </location>
</feature>
<name>A0ABP8GZ76_9BACT</name>
<dbReference type="EMBL" id="BAABGY010000007">
    <property type="protein sequence ID" value="GAA4332126.1"/>
    <property type="molecule type" value="Genomic_DNA"/>
</dbReference>
<feature type="transmembrane region" description="Helical" evidence="1">
    <location>
        <begin position="257"/>
        <end position="277"/>
    </location>
</feature>
<sequence>MTGLFLRLFTGPFYRRHTGFFAGCFIAFFGAVQPHTLGLYHRALMQTFLSSPALLALLLLAWSVYGLRVFGCCRGLLLGAEGRFLFETRALGGTRQVLPFAVAVGAIYLPLLVYAALMAAFAVLSGKGGSAVVIAVYVLLLYAGTVAGLLAGINRADRPGWGAFRPRRVRKAVPFRHWLLQYTWKELRFSFVLLKAFSLLLLYIPLVWNGDRYDHDSIVLFLVVLVAAHSFLAFRFVGFLEGPLSCYRNLPVGRGRLLLFFYVTYLVLLLPEGLYLYGVGRHLIAWPDLVAIWLVPVHTLLFLTAVQYGGAPEKTEYMKVLAGLSFVSIFFFNGEWYGRWMLGLGALGAFLFFVGQPTFEKGKEE</sequence>
<feature type="transmembrane region" description="Helical" evidence="1">
    <location>
        <begin position="187"/>
        <end position="206"/>
    </location>
</feature>
<keyword evidence="1" id="KW-1133">Transmembrane helix</keyword>
<dbReference type="RefSeq" id="WP_345256024.1">
    <property type="nucleotide sequence ID" value="NZ_BAABGY010000007.1"/>
</dbReference>
<feature type="transmembrane region" description="Helical" evidence="1">
    <location>
        <begin position="130"/>
        <end position="151"/>
    </location>
</feature>
<evidence type="ECO:0008006" key="4">
    <source>
        <dbReference type="Google" id="ProtNLM"/>
    </source>
</evidence>
<keyword evidence="1" id="KW-0812">Transmembrane</keyword>
<evidence type="ECO:0000313" key="3">
    <source>
        <dbReference type="Proteomes" id="UP001501725"/>
    </source>
</evidence>
<feature type="transmembrane region" description="Helical" evidence="1">
    <location>
        <begin position="20"/>
        <end position="41"/>
    </location>
</feature>
<organism evidence="2 3">
    <name type="scientific">Flaviaesturariibacter amylovorans</name>
    <dbReference type="NCBI Taxonomy" id="1084520"/>
    <lineage>
        <taxon>Bacteria</taxon>
        <taxon>Pseudomonadati</taxon>
        <taxon>Bacteroidota</taxon>
        <taxon>Chitinophagia</taxon>
        <taxon>Chitinophagales</taxon>
        <taxon>Chitinophagaceae</taxon>
        <taxon>Flaviaestuariibacter</taxon>
    </lineage>
</organism>
<dbReference type="Proteomes" id="UP001501725">
    <property type="component" value="Unassembled WGS sequence"/>
</dbReference>
<feature type="transmembrane region" description="Helical" evidence="1">
    <location>
        <begin position="283"/>
        <end position="305"/>
    </location>
</feature>
<keyword evidence="1" id="KW-0472">Membrane</keyword>
<feature type="transmembrane region" description="Helical" evidence="1">
    <location>
        <begin position="218"/>
        <end position="237"/>
    </location>
</feature>
<accession>A0ABP8GZ76</accession>
<feature type="transmembrane region" description="Helical" evidence="1">
    <location>
        <begin position="340"/>
        <end position="359"/>
    </location>
</feature>
<reference evidence="3" key="1">
    <citation type="journal article" date="2019" name="Int. J. Syst. Evol. Microbiol.">
        <title>The Global Catalogue of Microorganisms (GCM) 10K type strain sequencing project: providing services to taxonomists for standard genome sequencing and annotation.</title>
        <authorList>
            <consortium name="The Broad Institute Genomics Platform"/>
            <consortium name="The Broad Institute Genome Sequencing Center for Infectious Disease"/>
            <person name="Wu L."/>
            <person name="Ma J."/>
        </authorList>
    </citation>
    <scope>NUCLEOTIDE SEQUENCE [LARGE SCALE GENOMIC DNA]</scope>
    <source>
        <strain evidence="3">JCM 17919</strain>
    </source>
</reference>
<proteinExistence type="predicted"/>